<feature type="non-terminal residue" evidence="1">
    <location>
        <position position="1"/>
    </location>
</feature>
<accession>A0ACC2PBH0</accession>
<evidence type="ECO:0000313" key="1">
    <source>
        <dbReference type="EMBL" id="KAJ8680792.1"/>
    </source>
</evidence>
<feature type="non-terminal residue" evidence="1">
    <location>
        <position position="444"/>
    </location>
</feature>
<reference evidence="1" key="1">
    <citation type="submission" date="2023-04" db="EMBL/GenBank/DDBJ databases">
        <title>A chromosome-level genome assembly of the parasitoid wasp Eretmocerus hayati.</title>
        <authorList>
            <person name="Zhong Y."/>
            <person name="Liu S."/>
            <person name="Liu Y."/>
        </authorList>
    </citation>
    <scope>NUCLEOTIDE SEQUENCE</scope>
    <source>
        <strain evidence="1">ZJU_SS_LIU_2023</strain>
    </source>
</reference>
<sequence length="444" mass="50496">DRQIFIGQCLPSTCDLKSVESMMRVSAERVQRKGKGTHLAEGPVFELVHVRPVPSSDYKPKEDPRFYALTMASGLALLLMILCTIYEYRTGAYDDGTSSFGKRKRHSTDCESSLSASNNNRGAEFDKNLEEHRRIAPLTEHQMLEKTGLGVKQKRQRRSILLSCLLAFSPRANGSKIISTEPASENSLTCLHGMRVISLAWVIMVHTYLQVFSIAENKTLRTVTERNFLFQTISNATFSVDTFFCISGLLVTILFYRSMGATSNDKGSPGGSCSKKFAIMVLYRFIRLTPSYLFVLGLELVSMKYSMSTTVFSPHIIDHLTCEKYWWRNVLYVNSLYPRSEMCMLWSWYMANDMQFYILGMILLLLSIHNFQASVLGVGALMVGSWLTTFTVAYVNDYRATIQEPFALFDELYDKPWLRAGPYFIGMMAGYLLYKTNCNIKISR</sequence>
<proteinExistence type="predicted"/>
<organism evidence="1 2">
    <name type="scientific">Eretmocerus hayati</name>
    <dbReference type="NCBI Taxonomy" id="131215"/>
    <lineage>
        <taxon>Eukaryota</taxon>
        <taxon>Metazoa</taxon>
        <taxon>Ecdysozoa</taxon>
        <taxon>Arthropoda</taxon>
        <taxon>Hexapoda</taxon>
        <taxon>Insecta</taxon>
        <taxon>Pterygota</taxon>
        <taxon>Neoptera</taxon>
        <taxon>Endopterygota</taxon>
        <taxon>Hymenoptera</taxon>
        <taxon>Apocrita</taxon>
        <taxon>Proctotrupomorpha</taxon>
        <taxon>Chalcidoidea</taxon>
        <taxon>Aphelinidae</taxon>
        <taxon>Aphelininae</taxon>
        <taxon>Eretmocerus</taxon>
    </lineage>
</organism>
<keyword evidence="2" id="KW-1185">Reference proteome</keyword>
<evidence type="ECO:0000313" key="2">
    <source>
        <dbReference type="Proteomes" id="UP001239111"/>
    </source>
</evidence>
<name>A0ACC2PBH0_9HYME</name>
<dbReference type="Proteomes" id="UP001239111">
    <property type="component" value="Chromosome 2"/>
</dbReference>
<comment type="caution">
    <text evidence="1">The sequence shown here is derived from an EMBL/GenBank/DDBJ whole genome shotgun (WGS) entry which is preliminary data.</text>
</comment>
<protein>
    <submittedName>
        <fullName evidence="1">Uncharacterized protein</fullName>
    </submittedName>
</protein>
<dbReference type="EMBL" id="CM056742">
    <property type="protein sequence ID" value="KAJ8680792.1"/>
    <property type="molecule type" value="Genomic_DNA"/>
</dbReference>
<gene>
    <name evidence="1" type="ORF">QAD02_016579</name>
</gene>